<proteinExistence type="predicted"/>
<feature type="signal peptide" evidence="1">
    <location>
        <begin position="1"/>
        <end position="24"/>
    </location>
</feature>
<organism evidence="2 3">
    <name type="scientific">Qipengyuania psychrotolerans</name>
    <dbReference type="NCBI Taxonomy" id="2867238"/>
    <lineage>
        <taxon>Bacteria</taxon>
        <taxon>Pseudomonadati</taxon>
        <taxon>Pseudomonadota</taxon>
        <taxon>Alphaproteobacteria</taxon>
        <taxon>Sphingomonadales</taxon>
        <taxon>Erythrobacteraceae</taxon>
        <taxon>Qipengyuania</taxon>
    </lineage>
</organism>
<accession>A0ABX8ZFH3</accession>
<evidence type="ECO:0000313" key="3">
    <source>
        <dbReference type="Proteomes" id="UP000824280"/>
    </source>
</evidence>
<sequence>MKRLSILSTAVVAVFCASTVPVSARSSIVPLFVTAPDGGEAAEGFVDENDAFYTVPVVSGVTVTLPRKIAVPGSVMTRYLAADTVLFQAASSDGIAYCASSNKDPDAPPQYDRMVRVFVCLRDDDRDGVFDRAMTTGGEASVFPVMQERGIDWRALDEPVPYNLSTKRPYPVDYTMRFVLRRALPKKDVVFVALRIGQGSEAETISYDRYELGPDGELELFGGRFRVTSMTKDGAQFEVVRPLPIRPVILGKTSTRAFYVPG</sequence>
<dbReference type="EMBL" id="CP081297">
    <property type="protein sequence ID" value="QZD87740.1"/>
    <property type="molecule type" value="Genomic_DNA"/>
</dbReference>
<reference evidence="2 3" key="1">
    <citation type="submission" date="2021-08" db="EMBL/GenBank/DDBJ databases">
        <title>Comparative Genomics Analysis of the Genus Qipengyuania Reveals Extensive Genetic Diversity and Metabolic Versatility, Including the Description of Fifteen Novel Species.</title>
        <authorList>
            <person name="Liu Y."/>
        </authorList>
    </citation>
    <scope>NUCLEOTIDE SEQUENCE [LARGE SCALE GENOMIC DNA]</scope>
    <source>
        <strain evidence="2 3">1XM2-8</strain>
    </source>
</reference>
<gene>
    <name evidence="2" type="ORF">K3166_03300</name>
</gene>
<dbReference type="Proteomes" id="UP000824280">
    <property type="component" value="Chromosome"/>
</dbReference>
<keyword evidence="1" id="KW-0732">Signal</keyword>
<evidence type="ECO:0000256" key="1">
    <source>
        <dbReference type="SAM" id="SignalP"/>
    </source>
</evidence>
<protein>
    <submittedName>
        <fullName evidence="2">Uncharacterized protein</fullName>
    </submittedName>
</protein>
<name>A0ABX8ZFH3_9SPHN</name>
<feature type="chain" id="PRO_5046917292" evidence="1">
    <location>
        <begin position="25"/>
        <end position="262"/>
    </location>
</feature>
<evidence type="ECO:0000313" key="2">
    <source>
        <dbReference type="EMBL" id="QZD87740.1"/>
    </source>
</evidence>
<keyword evidence="3" id="KW-1185">Reference proteome</keyword>
<dbReference type="RefSeq" id="WP_221423277.1">
    <property type="nucleotide sequence ID" value="NZ_CP081297.1"/>
</dbReference>